<evidence type="ECO:0000313" key="2">
    <source>
        <dbReference type="EMBL" id="KIO70245.1"/>
    </source>
</evidence>
<evidence type="ECO:0000313" key="3">
    <source>
        <dbReference type="Proteomes" id="UP000032076"/>
    </source>
</evidence>
<protein>
    <recommendedName>
        <fullName evidence="4">ABC3 transporter permease protein domain-containing protein</fullName>
    </recommendedName>
</protein>
<evidence type="ECO:0000256" key="1">
    <source>
        <dbReference type="SAM" id="Phobius"/>
    </source>
</evidence>
<dbReference type="Proteomes" id="UP000032076">
    <property type="component" value="Unassembled WGS sequence"/>
</dbReference>
<feature type="transmembrane region" description="Helical" evidence="1">
    <location>
        <begin position="35"/>
        <end position="60"/>
    </location>
</feature>
<dbReference type="AlphaFoldDB" id="A0ABD4A1Y0"/>
<dbReference type="PANTHER" id="PTHR46795">
    <property type="entry name" value="ABC TRANSPORTER PERMEASE-RELATED-RELATED"/>
    <property type="match status" value="1"/>
</dbReference>
<dbReference type="InterPro" id="IPR052536">
    <property type="entry name" value="ABC-4_Integral_Memb_Prot"/>
</dbReference>
<evidence type="ECO:0008006" key="4">
    <source>
        <dbReference type="Google" id="ProtNLM"/>
    </source>
</evidence>
<feature type="transmembrane region" description="Helical" evidence="1">
    <location>
        <begin position="94"/>
        <end position="116"/>
    </location>
</feature>
<feature type="transmembrane region" description="Helical" evidence="1">
    <location>
        <begin position="128"/>
        <end position="150"/>
    </location>
</feature>
<keyword evidence="1" id="KW-1133">Transmembrane helix</keyword>
<proteinExistence type="predicted"/>
<dbReference type="PANTHER" id="PTHR46795:SF2">
    <property type="entry name" value="ABC TRANSPORTER, PERMEASE PROTEIN"/>
    <property type="match status" value="1"/>
</dbReference>
<organism evidence="2 3">
    <name type="scientific">Caldibacillus thermoamylovorans</name>
    <dbReference type="NCBI Taxonomy" id="35841"/>
    <lineage>
        <taxon>Bacteria</taxon>
        <taxon>Bacillati</taxon>
        <taxon>Bacillota</taxon>
        <taxon>Bacilli</taxon>
        <taxon>Bacillales</taxon>
        <taxon>Bacillaceae</taxon>
        <taxon>Caldibacillus</taxon>
    </lineage>
</organism>
<sequence>MKDNETIFKRTCSINFRTNHSIFCHIGDLFFRWLFYGPILFVGLFIGVVFFVSAGSFLYFRLYMDLDEDKQKFSSIAKMGLTVKELKKVLTRQTAILFFAPIIVALIHRAVALATLSNLFEFNIFKESVMVLGVFLIIQIIYFFIVRVFYTKQIQAVI</sequence>
<keyword evidence="1" id="KW-0812">Transmembrane</keyword>
<keyword evidence="1" id="KW-0472">Membrane</keyword>
<accession>A0ABD4A1Y0</accession>
<comment type="caution">
    <text evidence="2">The sequence shown here is derived from an EMBL/GenBank/DDBJ whole genome shotgun (WGS) entry which is preliminary data.</text>
</comment>
<name>A0ABD4A1Y0_9BACI</name>
<reference evidence="2 3" key="1">
    <citation type="submission" date="2015-01" db="EMBL/GenBank/DDBJ databases">
        <title>Draft Genome Sequences of Four Bacillus thermoamylovorans Strains, Isolated From Food Products.</title>
        <authorList>
            <person name="Krawcyk A.O."/>
            <person name="Berendsen E.M."/>
            <person name="Eijlander R.T."/>
            <person name="de Jong A."/>
            <person name="Wells-Bennik M."/>
            <person name="Kuipers O.P."/>
        </authorList>
    </citation>
    <scope>NUCLEOTIDE SEQUENCE [LARGE SCALE GENOMIC DNA]</scope>
    <source>
        <strain evidence="2 3">B4167</strain>
    </source>
</reference>
<dbReference type="EMBL" id="JXLU01000147">
    <property type="protein sequence ID" value="KIO70245.1"/>
    <property type="molecule type" value="Genomic_DNA"/>
</dbReference>
<gene>
    <name evidence="2" type="ORF">B4167_0937</name>
</gene>